<evidence type="ECO:0000256" key="2">
    <source>
        <dbReference type="ARBA" id="ARBA00022692"/>
    </source>
</evidence>
<keyword evidence="3" id="KW-0735">Signal-anchor</keyword>
<evidence type="ECO:0000256" key="4">
    <source>
        <dbReference type="ARBA" id="ARBA00022989"/>
    </source>
</evidence>
<evidence type="ECO:0000313" key="8">
    <source>
        <dbReference type="EMBL" id="EFJ43106.1"/>
    </source>
</evidence>
<dbReference type="GO" id="GO:0042285">
    <property type="term" value="F:xylosyltransferase activity"/>
    <property type="evidence" value="ECO:0007669"/>
    <property type="project" value="TreeGrafter"/>
</dbReference>
<keyword evidence="9" id="KW-1185">Reference proteome</keyword>
<proteinExistence type="predicted"/>
<feature type="compositionally biased region" description="Gly residues" evidence="7">
    <location>
        <begin position="652"/>
        <end position="662"/>
    </location>
</feature>
<feature type="compositionally biased region" description="Low complexity" evidence="7">
    <location>
        <begin position="446"/>
        <end position="460"/>
    </location>
</feature>
<accession>D8UB39</accession>
<dbReference type="PANTHER" id="PTHR12270">
    <property type="entry name" value="GLYCOSYLTRANSFERASE-RELATED"/>
    <property type="match status" value="1"/>
</dbReference>
<feature type="compositionally biased region" description="Basic residues" evidence="7">
    <location>
        <begin position="615"/>
        <end position="631"/>
    </location>
</feature>
<feature type="compositionally biased region" description="Gly residues" evidence="7">
    <location>
        <begin position="817"/>
        <end position="831"/>
    </location>
</feature>
<evidence type="ECO:0000256" key="7">
    <source>
        <dbReference type="SAM" id="MobiDB-lite"/>
    </source>
</evidence>
<dbReference type="GO" id="GO:0016020">
    <property type="term" value="C:membrane"/>
    <property type="evidence" value="ECO:0007669"/>
    <property type="project" value="UniProtKB-SubCell"/>
</dbReference>
<dbReference type="PANTHER" id="PTHR12270:SF52">
    <property type="entry name" value="GLYCOSYLTRANSFERASE-LIKE PROTEIN GNT13-RELATED"/>
    <property type="match status" value="1"/>
</dbReference>
<organism evidence="9">
    <name type="scientific">Volvox carteri f. nagariensis</name>
    <dbReference type="NCBI Taxonomy" id="3068"/>
    <lineage>
        <taxon>Eukaryota</taxon>
        <taxon>Viridiplantae</taxon>
        <taxon>Chlorophyta</taxon>
        <taxon>core chlorophytes</taxon>
        <taxon>Chlorophyceae</taxon>
        <taxon>CS clade</taxon>
        <taxon>Chlamydomonadales</taxon>
        <taxon>Volvocaceae</taxon>
        <taxon>Volvox</taxon>
    </lineage>
</organism>
<feature type="region of interest" description="Disordered" evidence="7">
    <location>
        <begin position="576"/>
        <end position="662"/>
    </location>
</feature>
<sequence>MTPHDKFVGVQKQLHLHRPTSPSFAAAVAYDTFLFQSPTTGTANGTTGTANGTTGTANGTTGNATSSEVVAAAAFSADHIAAEAVPATITTAAAAAASENGPPPVTTEKTASRPDGTGDALMAQTFHHRRLHYRRSQPHLAAPPSAAAASAECIDTEEVQTSGGMTVATGPASVPMAETAPGILIQEPSQAAAAAEAAAVVASSSRTLYRSKLTPHLPYGSSAARYPSQQRAPTHQGHAPHCAPREGYRRLEQRPMGRNFRQPEEVNSLEVDLQGSAGLDPGINELRHTKSQLPALQLVFLMTLLLAATGGLLAAGRRAHGLNPSTEEDVLLQLPQLQPATLPITNAVAMAERRALGEVATPKAYTTVALKNAAVAPLSGMTAAGDGGAGVRQENVRGVADEDGASQGLRLASAGNDDSATVKKRRGVYYSSVPQALSANYNTSLGNGSRQARSSGSNSSTVHGYSSSKDITSAAANSSSPLLSGAMLLQQCLNKRYENVVAGWEDVGTARATVKVIGTWWSTRKSTVPLTVVTQLSANRLQQLRAMCRAWHGPLSAVVYVPVQLGDPKVIAAATAAGDDGDDGGGGSSAAGSRRSSRRRNLGGSGTGKGDGKRKGNGKGKAKRKGGGRRRPLSEVSFNDHVVSGSNDYGIKHGGSSDGVGGDGGGASAFLANVTTRRQLRSVHRSAPKIGETGFGFLTAVAPPPPPPPPAPSGSEPMLGLAQLTLLRDTVDEVRAFWQEIEQKRWCALDVMLVYELYNEARALKTLYPVNMLRNWARLQARTPLIAMLDVDMLPSRDLLRDMRNKETARSGSAGSSSGGGSSGSGADSGGGGDWRPAVYVLPAFQTANETSTAENIRIADRMANLTKSQLEVAVVVEAALPFHVRNFPAGHGATDYLRWFKQANEAYDISYARKFEPWFMAGRQVVPWHDVRLRGYGHNKIIQVAATNATGAQFKVHPRAFLIHRPHSRSTARGELSGDTVEYRRLLRGVMRNVTGSLLQNLPKIETLLQEFQQLQHQGQQAPPKPPAGQQRRQRQVDAHNGASAGAGAGAGGSRSLQQQLRERAFRRNLLQMIVNGAQPTEASINEGASEVIRQPQHQPQQLEVKSPPRSPARPIANTNGTCVGGHIITKQLIARRHADSILQERFADKLRYNIFWSNLNVYRSARQAMRSEGGYVPVLDPGTQHCLDVLPWWAPGDGSGGVEV</sequence>
<dbReference type="EMBL" id="GL378376">
    <property type="protein sequence ID" value="EFJ43106.1"/>
    <property type="molecule type" value="Genomic_DNA"/>
</dbReference>
<keyword evidence="4" id="KW-1133">Transmembrane helix</keyword>
<reference evidence="8 9" key="1">
    <citation type="journal article" date="2010" name="Science">
        <title>Genomic analysis of organismal complexity in the multicellular green alga Volvox carteri.</title>
        <authorList>
            <person name="Prochnik S.E."/>
            <person name="Umen J."/>
            <person name="Nedelcu A.M."/>
            <person name="Hallmann A."/>
            <person name="Miller S.M."/>
            <person name="Nishii I."/>
            <person name="Ferris P."/>
            <person name="Kuo A."/>
            <person name="Mitros T."/>
            <person name="Fritz-Laylin L.K."/>
            <person name="Hellsten U."/>
            <person name="Chapman J."/>
            <person name="Simakov O."/>
            <person name="Rensing S.A."/>
            <person name="Terry A."/>
            <person name="Pangilinan J."/>
            <person name="Kapitonov V."/>
            <person name="Jurka J."/>
            <person name="Salamov A."/>
            <person name="Shapiro H."/>
            <person name="Schmutz J."/>
            <person name="Grimwood J."/>
            <person name="Lindquist E."/>
            <person name="Lucas S."/>
            <person name="Grigoriev I.V."/>
            <person name="Schmitt R."/>
            <person name="Kirk D."/>
            <person name="Rokhsar D.S."/>
        </authorList>
    </citation>
    <scope>NUCLEOTIDE SEQUENCE [LARGE SCALE GENOMIC DNA]</scope>
    <source>
        <strain evidence="9">f. Nagariensis / Eve</strain>
    </source>
</reference>
<dbReference type="RefSeq" id="XP_002955905.1">
    <property type="nucleotide sequence ID" value="XM_002955859.1"/>
</dbReference>
<keyword evidence="6" id="KW-0325">Glycoprotein</keyword>
<dbReference type="KEGG" id="vcn:VOLCADRAFT_96805"/>
<feature type="region of interest" description="Disordered" evidence="7">
    <location>
        <begin position="805"/>
        <end position="831"/>
    </location>
</feature>
<feature type="region of interest" description="Disordered" evidence="7">
    <location>
        <begin position="219"/>
        <end position="245"/>
    </location>
</feature>
<feature type="region of interest" description="Disordered" evidence="7">
    <location>
        <begin position="1015"/>
        <end position="1059"/>
    </location>
</feature>
<dbReference type="Pfam" id="PF13896">
    <property type="entry name" value="Glyco_transf_49"/>
    <property type="match status" value="1"/>
</dbReference>
<dbReference type="OrthoDB" id="550357at2759"/>
<evidence type="ECO:0000256" key="5">
    <source>
        <dbReference type="ARBA" id="ARBA00023136"/>
    </source>
</evidence>
<feature type="region of interest" description="Disordered" evidence="7">
    <location>
        <begin position="95"/>
        <end position="117"/>
    </location>
</feature>
<evidence type="ECO:0000256" key="3">
    <source>
        <dbReference type="ARBA" id="ARBA00022968"/>
    </source>
</evidence>
<gene>
    <name evidence="8" type="ORF">VOLCADRAFT_96805</name>
</gene>
<evidence type="ECO:0000256" key="6">
    <source>
        <dbReference type="ARBA" id="ARBA00023180"/>
    </source>
</evidence>
<dbReference type="AlphaFoldDB" id="D8UB39"/>
<keyword evidence="2" id="KW-0812">Transmembrane</keyword>
<dbReference type="GO" id="GO:0035269">
    <property type="term" value="P:protein O-linked glycosylation via mannose"/>
    <property type="evidence" value="ECO:0007669"/>
    <property type="project" value="TreeGrafter"/>
</dbReference>
<evidence type="ECO:0000313" key="9">
    <source>
        <dbReference type="Proteomes" id="UP000001058"/>
    </source>
</evidence>
<feature type="region of interest" description="Disordered" evidence="7">
    <location>
        <begin position="1096"/>
        <end position="1120"/>
    </location>
</feature>
<name>D8UB39_VOLCA</name>
<dbReference type="GO" id="GO:0015020">
    <property type="term" value="F:glucuronosyltransferase activity"/>
    <property type="evidence" value="ECO:0007669"/>
    <property type="project" value="TreeGrafter"/>
</dbReference>
<keyword evidence="5" id="KW-0472">Membrane</keyword>
<comment type="subcellular location">
    <subcellularLocation>
        <location evidence="1">Membrane</location>
        <topology evidence="1">Single-pass type II membrane protein</topology>
    </subcellularLocation>
</comment>
<dbReference type="InterPro" id="IPR051292">
    <property type="entry name" value="Xyl/GlcA_transferase"/>
</dbReference>
<evidence type="ECO:0000256" key="1">
    <source>
        <dbReference type="ARBA" id="ARBA00004606"/>
    </source>
</evidence>
<dbReference type="eggNOG" id="KOG3765">
    <property type="taxonomic scope" value="Eukaryota"/>
</dbReference>
<dbReference type="InParanoid" id="D8UB39"/>
<dbReference type="GeneID" id="9614835"/>
<feature type="region of interest" description="Disordered" evidence="7">
    <location>
        <begin position="441"/>
        <end position="467"/>
    </location>
</feature>
<dbReference type="Proteomes" id="UP000001058">
    <property type="component" value="Unassembled WGS sequence"/>
</dbReference>
<protein>
    <submittedName>
        <fullName evidence="8">Uncharacterized protein</fullName>
    </submittedName>
</protein>